<evidence type="ECO:0000256" key="11">
    <source>
        <dbReference type="RuleBase" id="RU003781"/>
    </source>
</evidence>
<evidence type="ECO:0000256" key="10">
    <source>
        <dbReference type="HAMAP-Rule" id="MF_01405"/>
    </source>
</evidence>
<protein>
    <recommendedName>
        <fullName evidence="10">dITP/XTP pyrophosphatase</fullName>
        <ecNumber evidence="10">3.6.1.66</ecNumber>
    </recommendedName>
    <alternativeName>
        <fullName evidence="10">Non-canonical purine NTP pyrophosphatase</fullName>
    </alternativeName>
    <alternativeName>
        <fullName evidence="10">Non-standard purine NTP pyrophosphatase</fullName>
    </alternativeName>
    <alternativeName>
        <fullName evidence="10">Nucleoside-triphosphate diphosphatase</fullName>
    </alternativeName>
    <alternativeName>
        <fullName evidence="10">Nucleoside-triphosphate pyrophosphatase</fullName>
        <shortName evidence="10">NTPase</shortName>
    </alternativeName>
</protein>
<feature type="binding site" evidence="10">
    <location>
        <begin position="8"/>
        <end position="13"/>
    </location>
    <ligand>
        <name>substrate</name>
    </ligand>
</feature>
<evidence type="ECO:0000313" key="12">
    <source>
        <dbReference type="EMBL" id="AUR51220.1"/>
    </source>
</evidence>
<dbReference type="GO" id="GO:0017111">
    <property type="term" value="F:ribonucleoside triphosphate phosphatase activity"/>
    <property type="evidence" value="ECO:0007669"/>
    <property type="project" value="InterPro"/>
</dbReference>
<dbReference type="FunFam" id="3.90.950.10:FF:000001">
    <property type="entry name" value="dITP/XTP pyrophosphatase"/>
    <property type="match status" value="1"/>
</dbReference>
<reference evidence="13" key="1">
    <citation type="submission" date="2017-11" db="EMBL/GenBank/DDBJ databases">
        <authorList>
            <person name="Chan K.G."/>
            <person name="Lee L.S."/>
        </authorList>
    </citation>
    <scope>NUCLEOTIDE SEQUENCE [LARGE SCALE GENOMIC DNA]</scope>
    <source>
        <strain evidence="13">DSM 100970</strain>
    </source>
</reference>
<dbReference type="GO" id="GO:0000166">
    <property type="term" value="F:nucleotide binding"/>
    <property type="evidence" value="ECO:0007669"/>
    <property type="project" value="UniProtKB-KW"/>
</dbReference>
<dbReference type="GO" id="GO:0036220">
    <property type="term" value="F:ITP diphosphatase activity"/>
    <property type="evidence" value="ECO:0007669"/>
    <property type="project" value="UniProtKB-UniRule"/>
</dbReference>
<dbReference type="GO" id="GO:0009117">
    <property type="term" value="P:nucleotide metabolic process"/>
    <property type="evidence" value="ECO:0007669"/>
    <property type="project" value="UniProtKB-KW"/>
</dbReference>
<dbReference type="InterPro" id="IPR020922">
    <property type="entry name" value="dITP/XTP_pyrophosphatase"/>
</dbReference>
<dbReference type="Gene3D" id="3.90.950.10">
    <property type="match status" value="1"/>
</dbReference>
<evidence type="ECO:0000256" key="7">
    <source>
        <dbReference type="ARBA" id="ARBA00023080"/>
    </source>
</evidence>
<dbReference type="PANTHER" id="PTHR11067">
    <property type="entry name" value="INOSINE TRIPHOSPHATE PYROPHOSPHATASE/HAM1 PROTEIN"/>
    <property type="match status" value="1"/>
</dbReference>
<feature type="binding site" evidence="10">
    <location>
        <position position="40"/>
    </location>
    <ligand>
        <name>Mg(2+)</name>
        <dbReference type="ChEBI" id="CHEBI:18420"/>
    </ligand>
</feature>
<evidence type="ECO:0000256" key="9">
    <source>
        <dbReference type="ARBA" id="ARBA00052017"/>
    </source>
</evidence>
<dbReference type="Proteomes" id="UP000236655">
    <property type="component" value="Chromosome"/>
</dbReference>
<feature type="active site" description="Proton acceptor" evidence="10">
    <location>
        <position position="69"/>
    </location>
</feature>
<dbReference type="KEGG" id="nba:CUN60_02500"/>
<sequence length="201" mass="22156">MKQIVVASNNKGKLEELNTIFATYGIEIVPQQALKVPEADEPHITFIENSLHKARHCARITGLPALADDSGICVTAFGGKPGIYSARYAGTPKSDVNNLNKLLDEMKNIDNRAAYFYCSLVFVRSYDDPQPIIAEGIFCGEISREARGQFGYGYDPIFLIPELGKTAAELGTSEKNRISHRGQAMQQMIAKLKQFNLISGE</sequence>
<keyword evidence="6 10" id="KW-0460">Magnesium</keyword>
<dbReference type="RefSeq" id="WP_102950520.1">
    <property type="nucleotide sequence ID" value="NZ_CP024847.1"/>
</dbReference>
<keyword evidence="3 10" id="KW-0479">Metal-binding</keyword>
<keyword evidence="5 10" id="KW-0378">Hydrolase</keyword>
<keyword evidence="13" id="KW-1185">Reference proteome</keyword>
<dbReference type="InterPro" id="IPR029001">
    <property type="entry name" value="ITPase-like_fam"/>
</dbReference>
<gene>
    <name evidence="12" type="primary">rdgB</name>
    <name evidence="12" type="ORF">CUN60_02500</name>
</gene>
<feature type="binding site" evidence="10">
    <location>
        <begin position="180"/>
        <end position="181"/>
    </location>
    <ligand>
        <name>substrate</name>
    </ligand>
</feature>
<evidence type="ECO:0000256" key="3">
    <source>
        <dbReference type="ARBA" id="ARBA00022723"/>
    </source>
</evidence>
<proteinExistence type="inferred from homology"/>
<keyword evidence="4 10" id="KW-0547">Nucleotide-binding</keyword>
<feature type="binding site" evidence="10">
    <location>
        <position position="70"/>
    </location>
    <ligand>
        <name>substrate</name>
    </ligand>
</feature>
<dbReference type="PANTHER" id="PTHR11067:SF9">
    <property type="entry name" value="INOSINE TRIPHOSPHATE PYROPHOSPHATASE"/>
    <property type="match status" value="1"/>
</dbReference>
<keyword evidence="7 10" id="KW-0546">Nucleotide metabolism</keyword>
<dbReference type="EMBL" id="CP024847">
    <property type="protein sequence ID" value="AUR51220.1"/>
    <property type="molecule type" value="Genomic_DNA"/>
</dbReference>
<feature type="binding site" evidence="10">
    <location>
        <position position="175"/>
    </location>
    <ligand>
        <name>substrate</name>
    </ligand>
</feature>
<evidence type="ECO:0000256" key="8">
    <source>
        <dbReference type="ARBA" id="ARBA00051875"/>
    </source>
</evidence>
<organism evidence="12 13">
    <name type="scientific">Aquella oligotrophica</name>
    <dbReference type="NCBI Taxonomy" id="2067065"/>
    <lineage>
        <taxon>Bacteria</taxon>
        <taxon>Pseudomonadati</taxon>
        <taxon>Pseudomonadota</taxon>
        <taxon>Betaproteobacteria</taxon>
        <taxon>Neisseriales</taxon>
        <taxon>Neisseriaceae</taxon>
        <taxon>Aquella</taxon>
    </lineage>
</organism>
<comment type="similarity">
    <text evidence="1 10 11">Belongs to the HAM1 NTPase family.</text>
</comment>
<dbReference type="AlphaFoldDB" id="A0A2I7N425"/>
<evidence type="ECO:0000313" key="13">
    <source>
        <dbReference type="Proteomes" id="UP000236655"/>
    </source>
</evidence>
<dbReference type="Pfam" id="PF01725">
    <property type="entry name" value="Ham1p_like"/>
    <property type="match status" value="1"/>
</dbReference>
<dbReference type="HAMAP" id="MF_01405">
    <property type="entry name" value="Non_canon_purine_NTPase"/>
    <property type="match status" value="1"/>
</dbReference>
<dbReference type="OrthoDB" id="9807456at2"/>
<comment type="catalytic activity">
    <reaction evidence="10">
        <text>ITP + H2O = IMP + diphosphate + H(+)</text>
        <dbReference type="Rhea" id="RHEA:29399"/>
        <dbReference type="ChEBI" id="CHEBI:15377"/>
        <dbReference type="ChEBI" id="CHEBI:15378"/>
        <dbReference type="ChEBI" id="CHEBI:33019"/>
        <dbReference type="ChEBI" id="CHEBI:58053"/>
        <dbReference type="ChEBI" id="CHEBI:61402"/>
        <dbReference type="EC" id="3.6.1.66"/>
    </reaction>
</comment>
<evidence type="ECO:0000256" key="5">
    <source>
        <dbReference type="ARBA" id="ARBA00022801"/>
    </source>
</evidence>
<comment type="subunit">
    <text evidence="2 10">Homodimer.</text>
</comment>
<evidence type="ECO:0000256" key="4">
    <source>
        <dbReference type="ARBA" id="ARBA00022741"/>
    </source>
</evidence>
<dbReference type="GO" id="GO:0005829">
    <property type="term" value="C:cytosol"/>
    <property type="evidence" value="ECO:0007669"/>
    <property type="project" value="TreeGrafter"/>
</dbReference>
<comment type="catalytic activity">
    <reaction evidence="8 10">
        <text>dITP + H2O = dIMP + diphosphate + H(+)</text>
        <dbReference type="Rhea" id="RHEA:28342"/>
        <dbReference type="ChEBI" id="CHEBI:15377"/>
        <dbReference type="ChEBI" id="CHEBI:15378"/>
        <dbReference type="ChEBI" id="CHEBI:33019"/>
        <dbReference type="ChEBI" id="CHEBI:61194"/>
        <dbReference type="ChEBI" id="CHEBI:61382"/>
        <dbReference type="EC" id="3.6.1.66"/>
    </reaction>
</comment>
<comment type="cofactor">
    <cofactor evidence="10">
        <name>Mg(2+)</name>
        <dbReference type="ChEBI" id="CHEBI:18420"/>
    </cofactor>
    <text evidence="10">Binds 1 Mg(2+) ion per subunit.</text>
</comment>
<dbReference type="NCBIfam" id="TIGR00042">
    <property type="entry name" value="RdgB/HAM1 family non-canonical purine NTP pyrophosphatase"/>
    <property type="match status" value="1"/>
</dbReference>
<dbReference type="InterPro" id="IPR002637">
    <property type="entry name" value="RdgB/HAM1"/>
</dbReference>
<comment type="catalytic activity">
    <reaction evidence="9 10">
        <text>XTP + H2O = XMP + diphosphate + H(+)</text>
        <dbReference type="Rhea" id="RHEA:28610"/>
        <dbReference type="ChEBI" id="CHEBI:15377"/>
        <dbReference type="ChEBI" id="CHEBI:15378"/>
        <dbReference type="ChEBI" id="CHEBI:33019"/>
        <dbReference type="ChEBI" id="CHEBI:57464"/>
        <dbReference type="ChEBI" id="CHEBI:61314"/>
        <dbReference type="EC" id="3.6.1.66"/>
    </reaction>
</comment>
<dbReference type="GO" id="GO:0046872">
    <property type="term" value="F:metal ion binding"/>
    <property type="evidence" value="ECO:0007669"/>
    <property type="project" value="UniProtKB-KW"/>
</dbReference>
<comment type="function">
    <text evidence="10">Pyrophosphatase that catalyzes the hydrolysis of nucleoside triphosphates to their monophosphate derivatives, with a high preference for the non-canonical purine nucleotides XTP (xanthosine triphosphate), dITP (deoxyinosine triphosphate) and ITP. Seems to function as a house-cleaning enzyme that removes non-canonical purine nucleotides from the nucleotide pool, thus preventing their incorporation into DNA/RNA and avoiding chromosomal lesions.</text>
</comment>
<dbReference type="SUPFAM" id="SSF52972">
    <property type="entry name" value="ITPase-like"/>
    <property type="match status" value="1"/>
</dbReference>
<accession>A0A2I7N425</accession>
<name>A0A2I7N425_9NEIS</name>
<dbReference type="EC" id="3.6.1.66" evidence="10"/>
<dbReference type="CDD" id="cd00515">
    <property type="entry name" value="HAM1"/>
    <property type="match status" value="1"/>
</dbReference>
<evidence type="ECO:0000256" key="2">
    <source>
        <dbReference type="ARBA" id="ARBA00011738"/>
    </source>
</evidence>
<feature type="binding site" evidence="10">
    <location>
        <position position="69"/>
    </location>
    <ligand>
        <name>Mg(2+)</name>
        <dbReference type="ChEBI" id="CHEBI:18420"/>
    </ligand>
</feature>
<dbReference type="GO" id="GO:0036222">
    <property type="term" value="F:XTP diphosphatase activity"/>
    <property type="evidence" value="ECO:0007669"/>
    <property type="project" value="UniProtKB-UniRule"/>
</dbReference>
<dbReference type="GO" id="GO:0009146">
    <property type="term" value="P:purine nucleoside triphosphate catabolic process"/>
    <property type="evidence" value="ECO:0007669"/>
    <property type="project" value="UniProtKB-UniRule"/>
</dbReference>
<comment type="caution">
    <text evidence="10">Lacks conserved residue(s) required for the propagation of feature annotation.</text>
</comment>
<evidence type="ECO:0000256" key="1">
    <source>
        <dbReference type="ARBA" id="ARBA00008023"/>
    </source>
</evidence>
<dbReference type="GO" id="GO:0035870">
    <property type="term" value="F:dITP diphosphatase activity"/>
    <property type="evidence" value="ECO:0007669"/>
    <property type="project" value="UniProtKB-UniRule"/>
</dbReference>
<evidence type="ECO:0000256" key="6">
    <source>
        <dbReference type="ARBA" id="ARBA00022842"/>
    </source>
</evidence>